<feature type="transmembrane region" description="Helical" evidence="2">
    <location>
        <begin position="6"/>
        <end position="21"/>
    </location>
</feature>
<evidence type="ECO:0000256" key="2">
    <source>
        <dbReference type="SAM" id="Phobius"/>
    </source>
</evidence>
<proteinExistence type="predicted"/>
<keyword evidence="2" id="KW-1133">Transmembrane helix</keyword>
<evidence type="ECO:0000313" key="5">
    <source>
        <dbReference type="Proteomes" id="UP000184268"/>
    </source>
</evidence>
<keyword evidence="2" id="KW-0472">Membrane</keyword>
<dbReference type="EMBL" id="FQXG01000002">
    <property type="protein sequence ID" value="SHH30757.1"/>
    <property type="molecule type" value="Genomic_DNA"/>
</dbReference>
<gene>
    <name evidence="4" type="ORF">SAMN02745129_1784</name>
</gene>
<keyword evidence="2" id="KW-0812">Transmembrane</keyword>
<dbReference type="STRING" id="299255.SAMN02745129_1784"/>
<feature type="region of interest" description="Disordered" evidence="1">
    <location>
        <begin position="228"/>
        <end position="260"/>
    </location>
</feature>
<feature type="compositionally biased region" description="Basic and acidic residues" evidence="1">
    <location>
        <begin position="160"/>
        <end position="177"/>
    </location>
</feature>
<evidence type="ECO:0000313" key="4">
    <source>
        <dbReference type="EMBL" id="SHH30757.1"/>
    </source>
</evidence>
<dbReference type="Pfam" id="PF10881">
    <property type="entry name" value="DUF2726"/>
    <property type="match status" value="1"/>
</dbReference>
<keyword evidence="5" id="KW-1185">Reference proteome</keyword>
<evidence type="ECO:0000256" key="1">
    <source>
        <dbReference type="SAM" id="MobiDB-lite"/>
    </source>
</evidence>
<feature type="region of interest" description="Disordered" evidence="1">
    <location>
        <begin position="160"/>
        <end position="184"/>
    </location>
</feature>
<protein>
    <recommendedName>
        <fullName evidence="3">DUF2726 domain-containing protein</fullName>
    </recommendedName>
</protein>
<evidence type="ECO:0000259" key="3">
    <source>
        <dbReference type="Pfam" id="PF10881"/>
    </source>
</evidence>
<dbReference type="AlphaFoldDB" id="A0A1M5RWM7"/>
<name>A0A1M5RWM7_9GAMM</name>
<dbReference type="InterPro" id="IPR024402">
    <property type="entry name" value="DUF2726"/>
</dbReference>
<dbReference type="Proteomes" id="UP000184268">
    <property type="component" value="Unassembled WGS sequence"/>
</dbReference>
<reference evidence="4 5" key="1">
    <citation type="submission" date="2016-11" db="EMBL/GenBank/DDBJ databases">
        <authorList>
            <person name="Jaros S."/>
            <person name="Januszkiewicz K."/>
            <person name="Wedrychowicz H."/>
        </authorList>
    </citation>
    <scope>NUCLEOTIDE SEQUENCE [LARGE SCALE GENOMIC DNA]</scope>
    <source>
        <strain evidence="4 5">DSM 16917</strain>
    </source>
</reference>
<sequence>MDGALYLTLALALALVLWLLWRRRRGRSTLRSQTAEERAFDSTLNAALAGLPVPIRAFARVKIADVLAPGRGDHRSDWLAEFAQLRDKQFDFVLCDAHSLAMLAAIELVRGGRRKRSHDVVVEAACQRAQLALLRFPAQRHYQQDEVRQALIEALPQLTQRKETPTLSPERQDEAKAEAAQAESSVLHLSTEELAARLGMRPMALIELFAKQGYLEWAEDGQMQLTEEGKRKGAVQWDDPDGGRQFQWSVRHRGQGSGQG</sequence>
<feature type="domain" description="DUF2726" evidence="3">
    <location>
        <begin position="35"/>
        <end position="154"/>
    </location>
</feature>
<accession>A0A1M5RWM7</accession>
<organism evidence="4 5">
    <name type="scientific">Ferrimonas marina</name>
    <dbReference type="NCBI Taxonomy" id="299255"/>
    <lineage>
        <taxon>Bacteria</taxon>
        <taxon>Pseudomonadati</taxon>
        <taxon>Pseudomonadota</taxon>
        <taxon>Gammaproteobacteria</taxon>
        <taxon>Alteromonadales</taxon>
        <taxon>Ferrimonadaceae</taxon>
        <taxon>Ferrimonas</taxon>
    </lineage>
</organism>